<keyword evidence="10" id="KW-0677">Repeat</keyword>
<proteinExistence type="inferred from homology"/>
<dbReference type="SMART" id="SM00220">
    <property type="entry name" value="S_TKc"/>
    <property type="match status" value="1"/>
</dbReference>
<dbReference type="SUPFAM" id="SSF52058">
    <property type="entry name" value="L domain-like"/>
    <property type="match status" value="1"/>
</dbReference>
<dbReference type="GeneID" id="100382590"/>
<dbReference type="GO" id="GO:0048638">
    <property type="term" value="P:regulation of developmental growth"/>
    <property type="evidence" value="ECO:0007669"/>
    <property type="project" value="UniProtKB-ARBA"/>
</dbReference>
<protein>
    <recommendedName>
        <fullName evidence="3">non-specific serine/threonine protein kinase</fullName>
        <ecNumber evidence="3">2.7.11.1</ecNumber>
    </recommendedName>
</protein>
<dbReference type="InterPro" id="IPR017441">
    <property type="entry name" value="Protein_kinase_ATP_BS"/>
</dbReference>
<dbReference type="PROSITE" id="PS00107">
    <property type="entry name" value="PROTEIN_KINASE_ATP"/>
    <property type="match status" value="1"/>
</dbReference>
<evidence type="ECO:0000256" key="15">
    <source>
        <dbReference type="ARBA" id="ARBA00023136"/>
    </source>
</evidence>
<dbReference type="PaxDb" id="4577-GRMZM2G145720_P04"/>
<keyword evidence="13 20" id="KW-0067">ATP-binding</keyword>
<reference evidence="25" key="3">
    <citation type="submission" date="2019-07" db="EMBL/GenBank/DDBJ databases">
        <authorList>
            <person name="Seetharam A."/>
            <person name="Woodhouse M."/>
            <person name="Cannon E."/>
        </authorList>
    </citation>
    <scope>NUCLEOTIDE SEQUENCE [LARGE SCALE GENOMIC DNA]</scope>
    <source>
        <strain evidence="25">cv. B73</strain>
    </source>
</reference>
<evidence type="ECO:0000256" key="17">
    <source>
        <dbReference type="ARBA" id="ARBA00023180"/>
    </source>
</evidence>
<evidence type="ECO:0000256" key="10">
    <source>
        <dbReference type="ARBA" id="ARBA00022737"/>
    </source>
</evidence>
<dbReference type="FunFam" id="3.30.200.20:FF:000015">
    <property type="entry name" value="Somatic embryogenesis receptor kinase 1"/>
    <property type="match status" value="1"/>
</dbReference>
<keyword evidence="8 21" id="KW-0812">Transmembrane</keyword>
<evidence type="ECO:0000259" key="23">
    <source>
        <dbReference type="PROSITE" id="PS50011"/>
    </source>
</evidence>
<feature type="signal peptide" evidence="22">
    <location>
        <begin position="1"/>
        <end position="29"/>
    </location>
</feature>
<evidence type="ECO:0000256" key="18">
    <source>
        <dbReference type="ARBA" id="ARBA00047899"/>
    </source>
</evidence>
<accession>A0A1D6NYL4</accession>
<dbReference type="Gene3D" id="3.80.10.10">
    <property type="entry name" value="Ribonuclease Inhibitor"/>
    <property type="match status" value="1"/>
</dbReference>
<evidence type="ECO:0000256" key="22">
    <source>
        <dbReference type="SAM" id="SignalP"/>
    </source>
</evidence>
<dbReference type="GO" id="GO:0009742">
    <property type="term" value="P:brassinosteroid mediated signaling pathway"/>
    <property type="evidence" value="ECO:0007669"/>
    <property type="project" value="UniProtKB-ARBA"/>
</dbReference>
<evidence type="ECO:0000256" key="19">
    <source>
        <dbReference type="ARBA" id="ARBA00048679"/>
    </source>
</evidence>
<evidence type="ECO:0000256" key="14">
    <source>
        <dbReference type="ARBA" id="ARBA00022989"/>
    </source>
</evidence>
<dbReference type="Gene3D" id="1.10.510.10">
    <property type="entry name" value="Transferase(Phosphotransferase) domain 1"/>
    <property type="match status" value="1"/>
</dbReference>
<reference evidence="26" key="1">
    <citation type="journal article" date="2009" name="Science">
        <title>The B73 maize genome: complexity, diversity, and dynamics.</title>
        <authorList>
            <person name="Schnable P.S."/>
            <person name="Ware D."/>
            <person name="Fulton R.S."/>
            <person name="Stein J.C."/>
            <person name="Wei F."/>
            <person name="Pasternak S."/>
            <person name="Liang C."/>
            <person name="Zhang J."/>
            <person name="Fulton L."/>
            <person name="Graves T.A."/>
            <person name="Minx P."/>
            <person name="Reily A.D."/>
            <person name="Courtney L."/>
            <person name="Kruchowski S.S."/>
            <person name="Tomlinson C."/>
            <person name="Strong C."/>
            <person name="Delehaunty K."/>
            <person name="Fronick C."/>
            <person name="Courtney B."/>
            <person name="Rock S.M."/>
            <person name="Belter E."/>
            <person name="Du F."/>
            <person name="Kim K."/>
            <person name="Abbott R.M."/>
            <person name="Cotton M."/>
            <person name="Levy A."/>
            <person name="Marchetto P."/>
            <person name="Ochoa K."/>
            <person name="Jackson S.M."/>
            <person name="Gillam B."/>
            <person name="Chen W."/>
            <person name="Yan L."/>
            <person name="Higginbotham J."/>
            <person name="Cardenas M."/>
            <person name="Waligorski J."/>
            <person name="Applebaum E."/>
            <person name="Phelps L."/>
            <person name="Falcone J."/>
            <person name="Kanchi K."/>
            <person name="Thane T."/>
            <person name="Scimone A."/>
            <person name="Thane N."/>
            <person name="Henke J."/>
            <person name="Wang T."/>
            <person name="Ruppert J."/>
            <person name="Shah N."/>
            <person name="Rotter K."/>
            <person name="Hodges J."/>
            <person name="Ingenthron E."/>
            <person name="Cordes M."/>
            <person name="Kohlberg S."/>
            <person name="Sgro J."/>
            <person name="Delgado B."/>
            <person name="Mead K."/>
            <person name="Chinwalla A."/>
            <person name="Leonard S."/>
            <person name="Crouse K."/>
            <person name="Collura K."/>
            <person name="Kudrna D."/>
            <person name="Currie J."/>
            <person name="He R."/>
            <person name="Angelova A."/>
            <person name="Rajasekar S."/>
            <person name="Mueller T."/>
            <person name="Lomeli R."/>
            <person name="Scara G."/>
            <person name="Ko A."/>
            <person name="Delaney K."/>
            <person name="Wissotski M."/>
            <person name="Lopez G."/>
            <person name="Campos D."/>
            <person name="Braidotti M."/>
            <person name="Ashley E."/>
            <person name="Golser W."/>
            <person name="Kim H."/>
            <person name="Lee S."/>
            <person name="Lin J."/>
            <person name="Dujmic Z."/>
            <person name="Kim W."/>
            <person name="Talag J."/>
            <person name="Zuccolo A."/>
            <person name="Fan C."/>
            <person name="Sebastian A."/>
            <person name="Kramer M."/>
            <person name="Spiegel L."/>
            <person name="Nascimento L."/>
            <person name="Zutavern T."/>
            <person name="Miller B."/>
            <person name="Ambroise C."/>
            <person name="Muller S."/>
            <person name="Spooner W."/>
            <person name="Narechania A."/>
            <person name="Ren L."/>
            <person name="Wei S."/>
            <person name="Kumari S."/>
            <person name="Faga B."/>
            <person name="Levy M.J."/>
            <person name="McMahan L."/>
            <person name="Van Buren P."/>
            <person name="Vaughn M.W."/>
            <person name="Ying K."/>
            <person name="Yeh C.-T."/>
            <person name="Emrich S.J."/>
            <person name="Jia Y."/>
            <person name="Kalyanaraman A."/>
            <person name="Hsia A.-P."/>
            <person name="Barbazuk W.B."/>
            <person name="Baucom R.S."/>
            <person name="Brutnell T.P."/>
            <person name="Carpita N.C."/>
            <person name="Chaparro C."/>
            <person name="Chia J.-M."/>
            <person name="Deragon J.-M."/>
            <person name="Estill J.C."/>
            <person name="Fu Y."/>
            <person name="Jeddeloh J.A."/>
            <person name="Han Y."/>
            <person name="Lee H."/>
            <person name="Li P."/>
            <person name="Lisch D.R."/>
            <person name="Liu S."/>
            <person name="Liu Z."/>
            <person name="Nagel D.H."/>
            <person name="McCann M.C."/>
            <person name="SanMiguel P."/>
            <person name="Myers A.M."/>
            <person name="Nettleton D."/>
            <person name="Nguyen J."/>
            <person name="Penning B.W."/>
            <person name="Ponnala L."/>
            <person name="Schneider K.L."/>
            <person name="Schwartz D.C."/>
            <person name="Sharma A."/>
            <person name="Soderlund C."/>
            <person name="Springer N.M."/>
            <person name="Sun Q."/>
            <person name="Wang H."/>
            <person name="Waterman M."/>
            <person name="Westerman R."/>
            <person name="Wolfgruber T.K."/>
            <person name="Yang L."/>
            <person name="Yu Y."/>
            <person name="Zhang L."/>
            <person name="Zhou S."/>
            <person name="Zhu Q."/>
            <person name="Bennetzen J.L."/>
            <person name="Dawe R.K."/>
            <person name="Jiang J."/>
            <person name="Jiang N."/>
            <person name="Presting G.G."/>
            <person name="Wessler S.R."/>
            <person name="Aluru S."/>
            <person name="Martienssen R.A."/>
            <person name="Clifton S.W."/>
            <person name="McCombie W.R."/>
            <person name="Wing R.A."/>
            <person name="Wilson R.K."/>
        </authorList>
    </citation>
    <scope>NUCLEOTIDE SEQUENCE [LARGE SCALE GENOMIC DNA]</scope>
    <source>
        <strain evidence="26">cv. B73</strain>
    </source>
</reference>
<keyword evidence="15 21" id="KW-0472">Membrane</keyword>
<evidence type="ECO:0000256" key="2">
    <source>
        <dbReference type="ARBA" id="ARBA00008684"/>
    </source>
</evidence>
<keyword evidence="7" id="KW-0808">Transferase</keyword>
<evidence type="ECO:0000313" key="26">
    <source>
        <dbReference type="Proteomes" id="UP000007305"/>
    </source>
</evidence>
<evidence type="ECO:0000256" key="12">
    <source>
        <dbReference type="ARBA" id="ARBA00022777"/>
    </source>
</evidence>
<comment type="subcellular location">
    <subcellularLocation>
        <location evidence="1">Cell membrane</location>
        <topology evidence="1">Single-pass membrane protein</topology>
    </subcellularLocation>
</comment>
<dbReference type="Proteomes" id="UP000007305">
    <property type="component" value="Chromosome 9"/>
</dbReference>
<evidence type="ECO:0000256" key="5">
    <source>
        <dbReference type="ARBA" id="ARBA00022527"/>
    </source>
</evidence>
<evidence type="ECO:0000313" key="25">
    <source>
        <dbReference type="EnsemblPlants" id="Zm00001eb380430_P001"/>
    </source>
</evidence>
<keyword evidence="6" id="KW-0433">Leucine-rich repeat</keyword>
<dbReference type="SUPFAM" id="SSF56112">
    <property type="entry name" value="Protein kinase-like (PK-like)"/>
    <property type="match status" value="1"/>
</dbReference>
<dbReference type="PANTHER" id="PTHR47988">
    <property type="entry name" value="SOMATIC EMBRYOGENESIS RECEPTOR KINASE 1"/>
    <property type="match status" value="1"/>
</dbReference>
<sequence>MEAAPPTSPPSLVLLLLLLLLIISPPSSAFLSPKGVNPEVQALMTIKSMLKDPRGVLKNWDQDSVDPCSWTTVSCSPENFVTGLEVPGQNLSGLLSPSIGNLTNLETVLMQNNNITGPIPAEIGKLTKLKTLDLSSNHLYGGIPASVGHLESLQYLRLNNNTLSGPFPSASANLSQLVFLDLSYNNLSGPIPGSLARTFNIVGNPLICGTNTEEDCYGTAPMPMSYKLNSSQGAPPLAKSKSHKFVAVAFGAAIGCISILSLAAGFLFWWRHRRNRQILFDVDDQHMENVGLGNVKRFQFRELQAATDKFSGKNLLGKGGFGFVYRGQLPDGTLVAVKRLKDGNVAGGEAQFQTEVEMISLALHRNLLRLYGFCTTATERLLVYPYMSNGSVASRLKGKPPLDWATRRRIALGAGRGLLYLHEQCDPKIIHRDVKAANVLLDDCCEAIVGDFGLAKLLDHRDSHVTTAVRGTVGHIAPEYLSTGQSSDKTDVFGFGILLLELVTGQTALEFGKAANQKKGAMLDWVKKMHQEKKLDVLVDKGLRSRYDGIEMEEMVQVALLCTQYLPGHRPKMSEVVRMLEGDGLAERWQASQRADSHKSFKVPDFTFSRCYSDLTDDSSLLVQAVELSGPR</sequence>
<reference evidence="25" key="4">
    <citation type="submission" date="2021-05" db="UniProtKB">
        <authorList>
            <consortium name="EnsemblPlants"/>
        </authorList>
    </citation>
    <scope>IDENTIFICATION</scope>
    <source>
        <strain evidence="25">cv. B73</strain>
    </source>
</reference>
<dbReference type="PROSITE" id="PS50011">
    <property type="entry name" value="PROTEIN_KINASE_DOM"/>
    <property type="match status" value="1"/>
</dbReference>
<evidence type="ECO:0000256" key="7">
    <source>
        <dbReference type="ARBA" id="ARBA00022679"/>
    </source>
</evidence>
<gene>
    <name evidence="25" type="primary">LOC100382590</name>
    <name evidence="24" type="ORF">ZEAMMB73_Zm00001d045728</name>
</gene>
<dbReference type="EC" id="2.7.11.1" evidence="3"/>
<dbReference type="EMBL" id="CM000785">
    <property type="protein sequence ID" value="AQL03068.1"/>
    <property type="molecule type" value="Genomic_DNA"/>
</dbReference>
<feature type="transmembrane region" description="Helical" evidence="21">
    <location>
        <begin position="245"/>
        <end position="270"/>
    </location>
</feature>
<dbReference type="Pfam" id="PF08263">
    <property type="entry name" value="LRRNT_2"/>
    <property type="match status" value="1"/>
</dbReference>
<evidence type="ECO:0000256" key="11">
    <source>
        <dbReference type="ARBA" id="ARBA00022741"/>
    </source>
</evidence>
<reference evidence="24" key="2">
    <citation type="submission" date="2015-12" db="EMBL/GenBank/DDBJ databases">
        <title>Update maize B73 reference genome by single molecule sequencing technologies.</title>
        <authorList>
            <consortium name="Maize Genome Sequencing Project"/>
            <person name="Ware D."/>
        </authorList>
    </citation>
    <scope>NUCLEOTIDE SEQUENCE</scope>
    <source>
        <tissue evidence="24">Seedling</tissue>
    </source>
</reference>
<evidence type="ECO:0000256" key="4">
    <source>
        <dbReference type="ARBA" id="ARBA00022475"/>
    </source>
</evidence>
<evidence type="ECO:0000256" key="20">
    <source>
        <dbReference type="PROSITE-ProRule" id="PRU10141"/>
    </source>
</evidence>
<keyword evidence="26" id="KW-1185">Reference proteome</keyword>
<dbReference type="ExpressionAtlas" id="A0A1D6NYL4">
    <property type="expression patterns" value="baseline and differential"/>
</dbReference>
<evidence type="ECO:0000256" key="6">
    <source>
        <dbReference type="ARBA" id="ARBA00022614"/>
    </source>
</evidence>
<name>A0A1D6NYL4_MAIZE</name>
<dbReference type="InterPro" id="IPR008271">
    <property type="entry name" value="Ser/Thr_kinase_AS"/>
</dbReference>
<dbReference type="GO" id="GO:0004674">
    <property type="term" value="F:protein serine/threonine kinase activity"/>
    <property type="evidence" value="ECO:0007669"/>
    <property type="project" value="UniProtKB-KW"/>
</dbReference>
<dbReference type="InterPro" id="IPR011009">
    <property type="entry name" value="Kinase-like_dom_sf"/>
</dbReference>
<dbReference type="InterPro" id="IPR001611">
    <property type="entry name" value="Leu-rich_rpt"/>
</dbReference>
<dbReference type="FunFam" id="1.10.510.10:FF:000016">
    <property type="entry name" value="Somatic embryogenesis receptor-like kinase 1"/>
    <property type="match status" value="1"/>
</dbReference>
<dbReference type="GO" id="GO:0005886">
    <property type="term" value="C:plasma membrane"/>
    <property type="evidence" value="ECO:0007669"/>
    <property type="project" value="UniProtKB-SubCell"/>
</dbReference>
<evidence type="ECO:0000256" key="13">
    <source>
        <dbReference type="ARBA" id="ARBA00022840"/>
    </source>
</evidence>
<keyword evidence="17" id="KW-0325">Glycoprotein</keyword>
<dbReference type="Gramene" id="Zm00001eb380430_T001">
    <property type="protein sequence ID" value="Zm00001eb380430_P001"/>
    <property type="gene ID" value="Zm00001eb380430"/>
</dbReference>
<evidence type="ECO:0000313" key="24">
    <source>
        <dbReference type="EMBL" id="AQL03068.1"/>
    </source>
</evidence>
<feature type="chain" id="PRO_5011173907" description="non-specific serine/threonine protein kinase" evidence="22">
    <location>
        <begin position="30"/>
        <end position="632"/>
    </location>
</feature>
<organism evidence="25 26">
    <name type="scientific">Zea mays</name>
    <name type="common">Maize</name>
    <dbReference type="NCBI Taxonomy" id="4577"/>
    <lineage>
        <taxon>Eukaryota</taxon>
        <taxon>Viridiplantae</taxon>
        <taxon>Streptophyta</taxon>
        <taxon>Embryophyta</taxon>
        <taxon>Tracheophyta</taxon>
        <taxon>Spermatophyta</taxon>
        <taxon>Magnoliopsida</taxon>
        <taxon>Liliopsida</taxon>
        <taxon>Poales</taxon>
        <taxon>Poaceae</taxon>
        <taxon>PACMAD clade</taxon>
        <taxon>Panicoideae</taxon>
        <taxon>Andropogonodae</taxon>
        <taxon>Andropogoneae</taxon>
        <taxon>Tripsacinae</taxon>
        <taxon>Zea</taxon>
    </lineage>
</organism>
<dbReference type="OrthoDB" id="749055at2759"/>
<keyword evidence="5" id="KW-0723">Serine/threonine-protein kinase</keyword>
<feature type="binding site" evidence="20">
    <location>
        <position position="338"/>
    </location>
    <ligand>
        <name>ATP</name>
        <dbReference type="ChEBI" id="CHEBI:30616"/>
    </ligand>
</feature>
<dbReference type="Pfam" id="PF00560">
    <property type="entry name" value="LRR_1"/>
    <property type="match status" value="4"/>
</dbReference>
<dbReference type="Pfam" id="PF07714">
    <property type="entry name" value="PK_Tyr_Ser-Thr"/>
    <property type="match status" value="1"/>
</dbReference>
<keyword evidence="16" id="KW-0675">Receptor</keyword>
<dbReference type="eggNOG" id="ENOG502QVM7">
    <property type="taxonomic scope" value="Eukaryota"/>
</dbReference>
<dbReference type="EnsemblPlants" id="Zm00001eb380430_T001">
    <property type="protein sequence ID" value="Zm00001eb380430_P001"/>
    <property type="gene ID" value="Zm00001eb380430"/>
</dbReference>
<evidence type="ECO:0000256" key="21">
    <source>
        <dbReference type="SAM" id="Phobius"/>
    </source>
</evidence>
<comment type="catalytic activity">
    <reaction evidence="19">
        <text>L-seryl-[protein] + ATP = O-phospho-L-seryl-[protein] + ADP + H(+)</text>
        <dbReference type="Rhea" id="RHEA:17989"/>
        <dbReference type="Rhea" id="RHEA-COMP:9863"/>
        <dbReference type="Rhea" id="RHEA-COMP:11604"/>
        <dbReference type="ChEBI" id="CHEBI:15378"/>
        <dbReference type="ChEBI" id="CHEBI:29999"/>
        <dbReference type="ChEBI" id="CHEBI:30616"/>
        <dbReference type="ChEBI" id="CHEBI:83421"/>
        <dbReference type="ChEBI" id="CHEBI:456216"/>
        <dbReference type="EC" id="2.7.11.1"/>
    </reaction>
</comment>
<dbReference type="GO" id="GO:0005524">
    <property type="term" value="F:ATP binding"/>
    <property type="evidence" value="ECO:0007669"/>
    <property type="project" value="UniProtKB-UniRule"/>
</dbReference>
<comment type="similarity">
    <text evidence="2">Belongs to the protein kinase superfamily. Ser/Thr protein kinase family.</text>
</comment>
<keyword evidence="4" id="KW-1003">Cell membrane</keyword>
<keyword evidence="9 22" id="KW-0732">Signal</keyword>
<dbReference type="FunFam" id="3.80.10.10:FF:000021">
    <property type="entry name" value="Putative LRR receptor-like serine/threonine-protein kinase"/>
    <property type="match status" value="1"/>
</dbReference>
<dbReference type="InterPro" id="IPR032675">
    <property type="entry name" value="LRR_dom_sf"/>
</dbReference>
<dbReference type="Gene3D" id="3.30.200.20">
    <property type="entry name" value="Phosphorylase Kinase, domain 1"/>
    <property type="match status" value="1"/>
</dbReference>
<dbReference type="InterPro" id="IPR001245">
    <property type="entry name" value="Ser-Thr/Tyr_kinase_cat_dom"/>
</dbReference>
<keyword evidence="14 21" id="KW-1133">Transmembrane helix</keyword>
<comment type="catalytic activity">
    <reaction evidence="18">
        <text>L-threonyl-[protein] + ATP = O-phospho-L-threonyl-[protein] + ADP + H(+)</text>
        <dbReference type="Rhea" id="RHEA:46608"/>
        <dbReference type="Rhea" id="RHEA-COMP:11060"/>
        <dbReference type="Rhea" id="RHEA-COMP:11605"/>
        <dbReference type="ChEBI" id="CHEBI:15378"/>
        <dbReference type="ChEBI" id="CHEBI:30013"/>
        <dbReference type="ChEBI" id="CHEBI:30616"/>
        <dbReference type="ChEBI" id="CHEBI:61977"/>
        <dbReference type="ChEBI" id="CHEBI:456216"/>
        <dbReference type="EC" id="2.7.11.1"/>
    </reaction>
</comment>
<dbReference type="RefSeq" id="XP_020399357.1">
    <property type="nucleotide sequence ID" value="XM_020543768.3"/>
</dbReference>
<evidence type="ECO:0000256" key="1">
    <source>
        <dbReference type="ARBA" id="ARBA00004162"/>
    </source>
</evidence>
<evidence type="ECO:0000256" key="3">
    <source>
        <dbReference type="ARBA" id="ARBA00012513"/>
    </source>
</evidence>
<keyword evidence="11 20" id="KW-0547">Nucleotide-binding</keyword>
<dbReference type="InterPro" id="IPR000719">
    <property type="entry name" value="Prot_kinase_dom"/>
</dbReference>
<keyword evidence="12 24" id="KW-0418">Kinase</keyword>
<evidence type="ECO:0000256" key="9">
    <source>
        <dbReference type="ARBA" id="ARBA00022729"/>
    </source>
</evidence>
<evidence type="ECO:0000256" key="16">
    <source>
        <dbReference type="ARBA" id="ARBA00023170"/>
    </source>
</evidence>
<dbReference type="InterPro" id="IPR013210">
    <property type="entry name" value="LRR_N_plant-typ"/>
</dbReference>
<feature type="domain" description="Protein kinase" evidence="23">
    <location>
        <begin position="310"/>
        <end position="601"/>
    </location>
</feature>
<dbReference type="PROSITE" id="PS00108">
    <property type="entry name" value="PROTEIN_KINASE_ST"/>
    <property type="match status" value="1"/>
</dbReference>
<evidence type="ECO:0000256" key="8">
    <source>
        <dbReference type="ARBA" id="ARBA00022692"/>
    </source>
</evidence>
<dbReference type="AlphaFoldDB" id="A0A1D6NYL4"/>